<dbReference type="Pfam" id="PF07686">
    <property type="entry name" value="V-set"/>
    <property type="match status" value="1"/>
</dbReference>
<dbReference type="InterPro" id="IPR003598">
    <property type="entry name" value="Ig_sub2"/>
</dbReference>
<feature type="transmembrane region" description="Helical" evidence="2">
    <location>
        <begin position="387"/>
        <end position="407"/>
    </location>
</feature>
<feature type="compositionally biased region" description="Polar residues" evidence="1">
    <location>
        <begin position="288"/>
        <end position="310"/>
    </location>
</feature>
<dbReference type="InterPro" id="IPR000296">
    <property type="entry name" value="Man-6-P_rcpt_cation_dep"/>
</dbReference>
<dbReference type="GO" id="GO:0006954">
    <property type="term" value="P:inflammatory response"/>
    <property type="evidence" value="ECO:0007669"/>
    <property type="project" value="TreeGrafter"/>
</dbReference>
<feature type="region of interest" description="Disordered" evidence="1">
    <location>
        <begin position="227"/>
        <end position="252"/>
    </location>
</feature>
<dbReference type="PANTHER" id="PTHR15317:SF1">
    <property type="entry name" value="T-CELL SURFACE PROTEIN TACTILE"/>
    <property type="match status" value="1"/>
</dbReference>
<feature type="region of interest" description="Disordered" evidence="1">
    <location>
        <begin position="430"/>
        <end position="453"/>
    </location>
</feature>
<dbReference type="PRINTS" id="PR00715">
    <property type="entry name" value="MAN6PRECEPTR"/>
</dbReference>
<dbReference type="GO" id="GO:0019904">
    <property type="term" value="F:protein domain specific binding"/>
    <property type="evidence" value="ECO:0007669"/>
    <property type="project" value="InterPro"/>
</dbReference>
<dbReference type="SMART" id="SM00406">
    <property type="entry name" value="IGv"/>
    <property type="match status" value="1"/>
</dbReference>
<feature type="domain" description="Ig-like" evidence="4">
    <location>
        <begin position="45"/>
        <end position="136"/>
    </location>
</feature>
<dbReference type="PROSITE" id="PS50835">
    <property type="entry name" value="IG_LIKE"/>
    <property type="match status" value="1"/>
</dbReference>
<keyword evidence="2" id="KW-0472">Membrane</keyword>
<organism evidence="5 6">
    <name type="scientific">Xyrichtys novacula</name>
    <name type="common">Pearly razorfish</name>
    <name type="synonym">Hemipteronotus novacula</name>
    <dbReference type="NCBI Taxonomy" id="13765"/>
    <lineage>
        <taxon>Eukaryota</taxon>
        <taxon>Metazoa</taxon>
        <taxon>Chordata</taxon>
        <taxon>Craniata</taxon>
        <taxon>Vertebrata</taxon>
        <taxon>Euteleostomi</taxon>
        <taxon>Actinopterygii</taxon>
        <taxon>Neopterygii</taxon>
        <taxon>Teleostei</taxon>
        <taxon>Neoteleostei</taxon>
        <taxon>Acanthomorphata</taxon>
        <taxon>Eupercaria</taxon>
        <taxon>Labriformes</taxon>
        <taxon>Labridae</taxon>
        <taxon>Xyrichtys</taxon>
    </lineage>
</organism>
<feature type="compositionally biased region" description="Basic and acidic residues" evidence="1">
    <location>
        <begin position="346"/>
        <end position="359"/>
    </location>
</feature>
<dbReference type="InterPro" id="IPR013783">
    <property type="entry name" value="Ig-like_fold"/>
</dbReference>
<dbReference type="GO" id="GO:0005794">
    <property type="term" value="C:Golgi apparatus"/>
    <property type="evidence" value="ECO:0007669"/>
    <property type="project" value="InterPro"/>
</dbReference>
<dbReference type="GO" id="GO:0005768">
    <property type="term" value="C:endosome"/>
    <property type="evidence" value="ECO:0007669"/>
    <property type="project" value="InterPro"/>
</dbReference>
<evidence type="ECO:0000313" key="6">
    <source>
        <dbReference type="Proteomes" id="UP001178508"/>
    </source>
</evidence>
<keyword evidence="2" id="KW-0812">Transmembrane</keyword>
<reference evidence="5" key="1">
    <citation type="submission" date="2023-08" db="EMBL/GenBank/DDBJ databases">
        <authorList>
            <person name="Alioto T."/>
            <person name="Alioto T."/>
            <person name="Gomez Garrido J."/>
        </authorList>
    </citation>
    <scope>NUCLEOTIDE SEQUENCE</scope>
</reference>
<evidence type="ECO:0000313" key="5">
    <source>
        <dbReference type="EMBL" id="CAJ1063904.1"/>
    </source>
</evidence>
<accession>A0AAV1FSM9</accession>
<sequence>MSLGSSEMAGSALGMASSLLLLASIIQGIQGVEVFHYKKIEALVGQNVSLPCYVKNPKLLITSIEWVKMLNESVKLAVYAPGAGVHPFWSNVTILTEGESMGSLQLRGVSKWDSGVYVCALTTYPLGSFKRETELKIKDVETMCNVNSTVTVHAGGNVSIHCSLFPDGQYSWTKNKELVSVNESLELWQVTKAHTGVYTLTVNTGNTSVHKDFFITVLTETTSTSRDLITLPPQSNGTETSLSQTTDGNLSMSMTTVPPTINTTFTWTTSDSTLNYSHTSHVTTTSTYQEHSTSTPDPNHFNSTTHQQLNQTHGLNTSTFHNQSAASNLSTTLSYGSTMFTPTQETRNESGESVTKKEGYPGPTPTQSNRDKTVNEVAGTDGSRSRLVLVIVIILLLSLIVVAGVLYRRSIMKQRMDLPPPFKPPPPPVKYTSARQRETFPISRCNSTTEPEDVKQSFIRMPDILHNDNS</sequence>
<gene>
    <name evidence="5" type="ORF">XNOV1_A001856</name>
</gene>
<dbReference type="InterPro" id="IPR036179">
    <property type="entry name" value="Ig-like_dom_sf"/>
</dbReference>
<dbReference type="EMBL" id="OY660872">
    <property type="protein sequence ID" value="CAJ1063904.1"/>
    <property type="molecule type" value="Genomic_DNA"/>
</dbReference>
<feature type="region of interest" description="Disordered" evidence="1">
    <location>
        <begin position="335"/>
        <end position="377"/>
    </location>
</feature>
<dbReference type="PANTHER" id="PTHR15317">
    <property type="entry name" value="T-CELL SURFACE PROTEIN TACTILE"/>
    <property type="match status" value="1"/>
</dbReference>
<evidence type="ECO:0000259" key="4">
    <source>
        <dbReference type="PROSITE" id="PS50835"/>
    </source>
</evidence>
<dbReference type="GO" id="GO:0007160">
    <property type="term" value="P:cell-matrix adhesion"/>
    <property type="evidence" value="ECO:0007669"/>
    <property type="project" value="TreeGrafter"/>
</dbReference>
<dbReference type="GO" id="GO:0006622">
    <property type="term" value="P:protein targeting to lysosome"/>
    <property type="evidence" value="ECO:0007669"/>
    <property type="project" value="InterPro"/>
</dbReference>
<dbReference type="SMART" id="SM00408">
    <property type="entry name" value="IGc2"/>
    <property type="match status" value="2"/>
</dbReference>
<feature type="signal peptide" evidence="3">
    <location>
        <begin position="1"/>
        <end position="31"/>
    </location>
</feature>
<name>A0AAV1FSM9_XYRNO</name>
<evidence type="ECO:0000256" key="1">
    <source>
        <dbReference type="SAM" id="MobiDB-lite"/>
    </source>
</evidence>
<dbReference type="Proteomes" id="UP001178508">
    <property type="component" value="Chromosome 9"/>
</dbReference>
<feature type="compositionally biased region" description="Polar residues" evidence="1">
    <location>
        <begin position="335"/>
        <end position="345"/>
    </location>
</feature>
<evidence type="ECO:0000256" key="3">
    <source>
        <dbReference type="SAM" id="SignalP"/>
    </source>
</evidence>
<dbReference type="InterPro" id="IPR007110">
    <property type="entry name" value="Ig-like_dom"/>
</dbReference>
<dbReference type="SUPFAM" id="SSF48726">
    <property type="entry name" value="Immunoglobulin"/>
    <property type="match status" value="2"/>
</dbReference>
<evidence type="ECO:0000256" key="2">
    <source>
        <dbReference type="SAM" id="Phobius"/>
    </source>
</evidence>
<dbReference type="InterPro" id="IPR013106">
    <property type="entry name" value="Ig_V-set"/>
</dbReference>
<keyword evidence="6" id="KW-1185">Reference proteome</keyword>
<dbReference type="SMART" id="SM00409">
    <property type="entry name" value="IG"/>
    <property type="match status" value="2"/>
</dbReference>
<feature type="region of interest" description="Disordered" evidence="1">
    <location>
        <begin position="287"/>
        <end position="310"/>
    </location>
</feature>
<dbReference type="Gene3D" id="2.60.40.10">
    <property type="entry name" value="Immunoglobulins"/>
    <property type="match status" value="2"/>
</dbReference>
<dbReference type="AlphaFoldDB" id="A0AAV1FSM9"/>
<feature type="chain" id="PRO_5043348196" evidence="3">
    <location>
        <begin position="32"/>
        <end position="470"/>
    </location>
</feature>
<keyword evidence="3" id="KW-0732">Signal</keyword>
<proteinExistence type="predicted"/>
<keyword evidence="2" id="KW-1133">Transmembrane helix</keyword>
<protein>
    <submittedName>
        <fullName evidence="5">T-cell surface protein tactile</fullName>
    </submittedName>
</protein>
<dbReference type="InterPro" id="IPR003599">
    <property type="entry name" value="Ig_sub"/>
</dbReference>
<dbReference type="InterPro" id="IPR042381">
    <property type="entry name" value="CD96"/>
</dbReference>